<evidence type="ECO:0000256" key="1">
    <source>
        <dbReference type="ARBA" id="ARBA00009589"/>
    </source>
</evidence>
<gene>
    <name evidence="7" type="ORF">DGAL_LOCUS12572</name>
</gene>
<sequence length="456" mass="52046">MAATGRSVFRVRNYDCVGFDMDHTLCRYKLGAVFEMEYQALADYLIQKKDYDVRLKRPLAEDVNFLHKGIIMDVDLGNFLKLSSDGRVLRASHGTKAMTTAEITGHYGLLRSNESLRQMAADPIEATEGPIHRQYRPFKDYFDLPAAVMCARIVDLLDYANGNKPLEKYTFWRDVLYGLVEMFSRDNLKLNAGGYYPKIKLNPELYLRPCGDGLKKWLMELKKKQVTFLISGSDPDYVQWVASYCLGNDWKNYFDYIVCASKKPGFFSGNRPFQRWNHSSKSSGVEDEEINLDELLTINLKKTIYLRGNWNQLKSSMAWCCGVDHPKVLYFGDHLIQDVLAADTSRLDVVAMVEELAAESQPKKSPPIDGLCSYKRWGSFFYDDDEGSMDNNDSAGLQLVDKMNTLWSHLIGKHARLCISYMEAISDYPTNHEFATTTQNGHKFLGFLPSLPTCLL</sequence>
<dbReference type="InterPro" id="IPR036412">
    <property type="entry name" value="HAD-like_sf"/>
</dbReference>
<dbReference type="OrthoDB" id="6503940at2759"/>
<dbReference type="PANTHER" id="PTHR12103:SF38">
    <property type="entry name" value="5'-NUCLEOTIDASE DOMAIN-CONTAINING PROTEIN 1"/>
    <property type="match status" value="1"/>
</dbReference>
<protein>
    <recommendedName>
        <fullName evidence="6">5'-nucleotidase domain-containing protein 1</fullName>
    </recommendedName>
</protein>
<dbReference type="Proteomes" id="UP000789390">
    <property type="component" value="Unassembled WGS sequence"/>
</dbReference>
<dbReference type="SUPFAM" id="SSF56784">
    <property type="entry name" value="HAD-like"/>
    <property type="match status" value="1"/>
</dbReference>
<dbReference type="Pfam" id="PF05761">
    <property type="entry name" value="5_nucleotid"/>
    <property type="match status" value="1"/>
</dbReference>
<dbReference type="EMBL" id="CAKKLH010000290">
    <property type="protein sequence ID" value="CAH0109110.1"/>
    <property type="molecule type" value="Genomic_DNA"/>
</dbReference>
<evidence type="ECO:0000313" key="7">
    <source>
        <dbReference type="EMBL" id="CAH0109110.1"/>
    </source>
</evidence>
<name>A0A8J2S433_9CRUS</name>
<dbReference type="GO" id="GO:0046872">
    <property type="term" value="F:metal ion binding"/>
    <property type="evidence" value="ECO:0007669"/>
    <property type="project" value="UniProtKB-KW"/>
</dbReference>
<dbReference type="Gene3D" id="3.40.50.1000">
    <property type="entry name" value="HAD superfamily/HAD-like"/>
    <property type="match status" value="1"/>
</dbReference>
<dbReference type="AlphaFoldDB" id="A0A8J2S433"/>
<keyword evidence="3" id="KW-0378">Hydrolase</keyword>
<dbReference type="InterPro" id="IPR023214">
    <property type="entry name" value="HAD_sf"/>
</dbReference>
<keyword evidence="4" id="KW-0460">Magnesium</keyword>
<comment type="similarity">
    <text evidence="1">Belongs to the 5'(3')-deoxyribonucleotidase family.</text>
</comment>
<keyword evidence="2" id="KW-0479">Metal-binding</keyword>
<evidence type="ECO:0000256" key="6">
    <source>
        <dbReference type="ARBA" id="ARBA00069357"/>
    </source>
</evidence>
<evidence type="ECO:0000256" key="2">
    <source>
        <dbReference type="ARBA" id="ARBA00022723"/>
    </source>
</evidence>
<keyword evidence="5" id="KW-0007">Acetylation</keyword>
<dbReference type="PANTHER" id="PTHR12103">
    <property type="entry name" value="5'-NUCLEOTIDASE DOMAIN-CONTAINING"/>
    <property type="match status" value="1"/>
</dbReference>
<reference evidence="7" key="1">
    <citation type="submission" date="2021-11" db="EMBL/GenBank/DDBJ databases">
        <authorList>
            <person name="Schell T."/>
        </authorList>
    </citation>
    <scope>NUCLEOTIDE SEQUENCE</scope>
    <source>
        <strain evidence="7">M5</strain>
    </source>
</reference>
<evidence type="ECO:0000313" key="8">
    <source>
        <dbReference type="Proteomes" id="UP000789390"/>
    </source>
</evidence>
<dbReference type="GO" id="GO:0008253">
    <property type="term" value="F:5'-nucleotidase activity"/>
    <property type="evidence" value="ECO:0007669"/>
    <property type="project" value="TreeGrafter"/>
</dbReference>
<proteinExistence type="inferred from homology"/>
<evidence type="ECO:0000256" key="3">
    <source>
        <dbReference type="ARBA" id="ARBA00022801"/>
    </source>
</evidence>
<keyword evidence="8" id="KW-1185">Reference proteome</keyword>
<evidence type="ECO:0000256" key="5">
    <source>
        <dbReference type="ARBA" id="ARBA00022990"/>
    </source>
</evidence>
<dbReference type="InterPro" id="IPR008380">
    <property type="entry name" value="HAD-SF_hydro_IG_5-nucl"/>
</dbReference>
<comment type="caution">
    <text evidence="7">The sequence shown here is derived from an EMBL/GenBank/DDBJ whole genome shotgun (WGS) entry which is preliminary data.</text>
</comment>
<organism evidence="7 8">
    <name type="scientific">Daphnia galeata</name>
    <dbReference type="NCBI Taxonomy" id="27404"/>
    <lineage>
        <taxon>Eukaryota</taxon>
        <taxon>Metazoa</taxon>
        <taxon>Ecdysozoa</taxon>
        <taxon>Arthropoda</taxon>
        <taxon>Crustacea</taxon>
        <taxon>Branchiopoda</taxon>
        <taxon>Diplostraca</taxon>
        <taxon>Cladocera</taxon>
        <taxon>Anomopoda</taxon>
        <taxon>Daphniidae</taxon>
        <taxon>Daphnia</taxon>
    </lineage>
</organism>
<accession>A0A8J2S433</accession>
<evidence type="ECO:0000256" key="4">
    <source>
        <dbReference type="ARBA" id="ARBA00022842"/>
    </source>
</evidence>
<dbReference type="FunFam" id="3.40.50.1000:FF:000086">
    <property type="entry name" value="LD24878p"/>
    <property type="match status" value="1"/>
</dbReference>